<dbReference type="AlphaFoldDB" id="Q2HUM8"/>
<organism evidence="1">
    <name type="scientific">Medicago truncatula</name>
    <name type="common">Barrel medic</name>
    <name type="synonym">Medicago tribuloides</name>
    <dbReference type="NCBI Taxonomy" id="3880"/>
    <lineage>
        <taxon>Eukaryota</taxon>
        <taxon>Viridiplantae</taxon>
        <taxon>Streptophyta</taxon>
        <taxon>Embryophyta</taxon>
        <taxon>Tracheophyta</taxon>
        <taxon>Spermatophyta</taxon>
        <taxon>Magnoliopsida</taxon>
        <taxon>eudicotyledons</taxon>
        <taxon>Gunneridae</taxon>
        <taxon>Pentapetalae</taxon>
        <taxon>rosids</taxon>
        <taxon>fabids</taxon>
        <taxon>Fabales</taxon>
        <taxon>Fabaceae</taxon>
        <taxon>Papilionoideae</taxon>
        <taxon>50 kb inversion clade</taxon>
        <taxon>NPAAA clade</taxon>
        <taxon>Hologalegina</taxon>
        <taxon>IRL clade</taxon>
        <taxon>Trifolieae</taxon>
        <taxon>Medicago</taxon>
    </lineage>
</organism>
<dbReference type="Gene3D" id="3.30.420.10">
    <property type="entry name" value="Ribonuclease H-like superfamily/Ribonuclease H"/>
    <property type="match status" value="1"/>
</dbReference>
<dbReference type="GO" id="GO:0016740">
    <property type="term" value="F:transferase activity"/>
    <property type="evidence" value="ECO:0007669"/>
    <property type="project" value="UniProtKB-KW"/>
</dbReference>
<reference evidence="1" key="1">
    <citation type="submission" date="2004-07" db="EMBL/GenBank/DDBJ databases">
        <authorList>
            <person name="Town C.D."/>
        </authorList>
    </citation>
    <scope>NUCLEOTIDE SEQUENCE</scope>
</reference>
<dbReference type="GO" id="GO:0003676">
    <property type="term" value="F:nucleic acid binding"/>
    <property type="evidence" value="ECO:0007669"/>
    <property type="project" value="InterPro"/>
</dbReference>
<reference evidence="1" key="2">
    <citation type="submission" date="2007-03" db="EMBL/GenBank/DDBJ databases">
        <authorList>
            <consortium name="The International Medicago Genome Annotation Group"/>
        </authorList>
    </citation>
    <scope>NUCLEOTIDE SEQUENCE</scope>
</reference>
<evidence type="ECO:0000313" key="1">
    <source>
        <dbReference type="EMBL" id="ABD28635.2"/>
    </source>
</evidence>
<dbReference type="EMBL" id="AC149130">
    <property type="protein sequence ID" value="ABD28635.2"/>
    <property type="molecule type" value="Genomic_DNA"/>
</dbReference>
<dbReference type="InterPro" id="IPR036397">
    <property type="entry name" value="RNaseH_sf"/>
</dbReference>
<sequence length="122" mass="14434">MYLRCLMFTDPLKWSKAFPWAEYWYNTSYNISAAMTPFKALYGRDLSMLIQRRIAVTATIHLYKAQQTMKHQADKKRRHFEFQLGEHVLVKLQPYQQSSVALRKYQKFGSRNFGSLLTVCSL</sequence>
<accession>Q2HUM8</accession>
<keyword evidence="1" id="KW-0808">Transferase</keyword>
<protein>
    <submittedName>
        <fullName evidence="1">Polynucleotidyl transferase, Ribonuclease H fold</fullName>
    </submittedName>
</protein>
<proteinExistence type="predicted"/>
<name>Q2HUM8_MEDTR</name>
<gene>
    <name evidence="1" type="ORF">MtrDRAFT_AC149130g48v2</name>
</gene>